<name>A0A5C1APS4_9BACT</name>
<keyword evidence="2" id="KW-1185">Reference proteome</keyword>
<dbReference type="OrthoDB" id="258970at2"/>
<dbReference type="EMBL" id="CP042425">
    <property type="protein sequence ID" value="QEL18868.1"/>
    <property type="molecule type" value="Genomic_DNA"/>
</dbReference>
<gene>
    <name evidence="1" type="ORF">PX52LOC_05910</name>
</gene>
<evidence type="ECO:0000313" key="1">
    <source>
        <dbReference type="EMBL" id="QEL18868.1"/>
    </source>
</evidence>
<dbReference type="RefSeq" id="WP_149113316.1">
    <property type="nucleotide sequence ID" value="NZ_CP042425.1"/>
</dbReference>
<dbReference type="Proteomes" id="UP000324974">
    <property type="component" value="Chromosome"/>
</dbReference>
<dbReference type="KEGG" id="lrs:PX52LOC_05910"/>
<evidence type="ECO:0000313" key="2">
    <source>
        <dbReference type="Proteomes" id="UP000324974"/>
    </source>
</evidence>
<sequence length="193" mass="21211">MTSPPPLIGTYLPPRVRLGDIVFCLYRDGDCKITSWHDGPIPWPRCSRVGGKGGGWGLLVNDTLKAAVMTESAAAVGYWFGVHPTTVWQWRRVFGVEHYGTEGSRLAHLAGSQVGADAMKAKEWTDEERDAKSATAKRIGLRPPGRWADGGWTIEELALLGTMPDKELAARIGRTWCAVRAKRSEKNVPAWGK</sequence>
<reference evidence="2" key="1">
    <citation type="submission" date="2019-08" db="EMBL/GenBank/DDBJ databases">
        <title>Limnoglobus roseus gen. nov., sp. nov., a novel freshwater planctomycete with a giant genome from the family Gemmataceae.</title>
        <authorList>
            <person name="Kulichevskaya I.S."/>
            <person name="Naumoff D.G."/>
            <person name="Miroshnikov K."/>
            <person name="Ivanova A."/>
            <person name="Philippov D.A."/>
            <person name="Hakobyan A."/>
            <person name="Rijpstra I.C."/>
            <person name="Sinninghe Damste J.S."/>
            <person name="Liesack W."/>
            <person name="Dedysh S.N."/>
        </authorList>
    </citation>
    <scope>NUCLEOTIDE SEQUENCE [LARGE SCALE GENOMIC DNA]</scope>
    <source>
        <strain evidence="2">PX52</strain>
    </source>
</reference>
<accession>A0A5C1APS4</accession>
<protein>
    <submittedName>
        <fullName evidence="1">Uncharacterized protein</fullName>
    </submittedName>
</protein>
<organism evidence="1 2">
    <name type="scientific">Limnoglobus roseus</name>
    <dbReference type="NCBI Taxonomy" id="2598579"/>
    <lineage>
        <taxon>Bacteria</taxon>
        <taxon>Pseudomonadati</taxon>
        <taxon>Planctomycetota</taxon>
        <taxon>Planctomycetia</taxon>
        <taxon>Gemmatales</taxon>
        <taxon>Gemmataceae</taxon>
        <taxon>Limnoglobus</taxon>
    </lineage>
</organism>
<dbReference type="AlphaFoldDB" id="A0A5C1APS4"/>
<proteinExistence type="predicted"/>